<dbReference type="Proteomes" id="UP000215914">
    <property type="component" value="Chromosome 8"/>
</dbReference>
<dbReference type="AlphaFoldDB" id="A0A251U5U7"/>
<evidence type="ECO:0000313" key="2">
    <source>
        <dbReference type="Proteomes" id="UP000215914"/>
    </source>
</evidence>
<reference evidence="2" key="1">
    <citation type="journal article" date="2017" name="Nature">
        <title>The sunflower genome provides insights into oil metabolism, flowering and Asterid evolution.</title>
        <authorList>
            <person name="Badouin H."/>
            <person name="Gouzy J."/>
            <person name="Grassa C.J."/>
            <person name="Murat F."/>
            <person name="Staton S.E."/>
            <person name="Cottret L."/>
            <person name="Lelandais-Briere C."/>
            <person name="Owens G.L."/>
            <person name="Carrere S."/>
            <person name="Mayjonade B."/>
            <person name="Legrand L."/>
            <person name="Gill N."/>
            <person name="Kane N.C."/>
            <person name="Bowers J.E."/>
            <person name="Hubner S."/>
            <person name="Bellec A."/>
            <person name="Berard A."/>
            <person name="Berges H."/>
            <person name="Blanchet N."/>
            <person name="Boniface M.C."/>
            <person name="Brunel D."/>
            <person name="Catrice O."/>
            <person name="Chaidir N."/>
            <person name="Claudel C."/>
            <person name="Donnadieu C."/>
            <person name="Faraut T."/>
            <person name="Fievet G."/>
            <person name="Helmstetter N."/>
            <person name="King M."/>
            <person name="Knapp S.J."/>
            <person name="Lai Z."/>
            <person name="Le Paslier M.C."/>
            <person name="Lippi Y."/>
            <person name="Lorenzon L."/>
            <person name="Mandel J.R."/>
            <person name="Marage G."/>
            <person name="Marchand G."/>
            <person name="Marquand E."/>
            <person name="Bret-Mestries E."/>
            <person name="Morien E."/>
            <person name="Nambeesan S."/>
            <person name="Nguyen T."/>
            <person name="Pegot-Espagnet P."/>
            <person name="Pouilly N."/>
            <person name="Raftis F."/>
            <person name="Sallet E."/>
            <person name="Schiex T."/>
            <person name="Thomas J."/>
            <person name="Vandecasteele C."/>
            <person name="Vares D."/>
            <person name="Vear F."/>
            <person name="Vautrin S."/>
            <person name="Crespi M."/>
            <person name="Mangin B."/>
            <person name="Burke J.M."/>
            <person name="Salse J."/>
            <person name="Munos S."/>
            <person name="Vincourt P."/>
            <person name="Rieseberg L.H."/>
            <person name="Langlade N.B."/>
        </authorList>
    </citation>
    <scope>NUCLEOTIDE SEQUENCE [LARGE SCALE GENOMIC DNA]</scope>
    <source>
        <strain evidence="2">cv. SF193</strain>
    </source>
</reference>
<gene>
    <name evidence="1" type="ORF">HannXRQ_Chr08g0226041</name>
</gene>
<dbReference type="InParanoid" id="A0A251U5U7"/>
<accession>A0A251U5U7</accession>
<dbReference type="EMBL" id="CM007897">
    <property type="protein sequence ID" value="OTG18710.1"/>
    <property type="molecule type" value="Genomic_DNA"/>
</dbReference>
<name>A0A251U5U7_HELAN</name>
<evidence type="ECO:0000313" key="1">
    <source>
        <dbReference type="EMBL" id="OTG18710.1"/>
    </source>
</evidence>
<organism evidence="1 2">
    <name type="scientific">Helianthus annuus</name>
    <name type="common">Common sunflower</name>
    <dbReference type="NCBI Taxonomy" id="4232"/>
    <lineage>
        <taxon>Eukaryota</taxon>
        <taxon>Viridiplantae</taxon>
        <taxon>Streptophyta</taxon>
        <taxon>Embryophyta</taxon>
        <taxon>Tracheophyta</taxon>
        <taxon>Spermatophyta</taxon>
        <taxon>Magnoliopsida</taxon>
        <taxon>eudicotyledons</taxon>
        <taxon>Gunneridae</taxon>
        <taxon>Pentapetalae</taxon>
        <taxon>asterids</taxon>
        <taxon>campanulids</taxon>
        <taxon>Asterales</taxon>
        <taxon>Asteraceae</taxon>
        <taxon>Asteroideae</taxon>
        <taxon>Heliantheae alliance</taxon>
        <taxon>Heliantheae</taxon>
        <taxon>Helianthus</taxon>
    </lineage>
</organism>
<protein>
    <submittedName>
        <fullName evidence="1">Uncharacterized protein</fullName>
    </submittedName>
</protein>
<proteinExistence type="predicted"/>
<sequence>MGGGPLIRLFDMGIGFGPSPTSVAPPAISPPAGLLPVPLRPFDPFLPLSHTLIHTTYLYLYYYKKEK</sequence>
<keyword evidence="2" id="KW-1185">Reference proteome</keyword>